<evidence type="ECO:0000256" key="1">
    <source>
        <dbReference type="ARBA" id="ARBA00022714"/>
    </source>
</evidence>
<dbReference type="RefSeq" id="WP_191718525.1">
    <property type="nucleotide sequence ID" value="NZ_JACSQP010000003.1"/>
</dbReference>
<name>A0ABR8S1K2_9MICO</name>
<dbReference type="PANTHER" id="PTHR13847:SF274">
    <property type="entry name" value="RIESKE 2FE-2S IRON-SULFUR PROTEIN YHFW-RELATED"/>
    <property type="match status" value="1"/>
</dbReference>
<dbReference type="PRINTS" id="PR00420">
    <property type="entry name" value="RNGMNOXGNASE"/>
</dbReference>
<feature type="domain" description="Rieske" evidence="5">
    <location>
        <begin position="416"/>
        <end position="509"/>
    </location>
</feature>
<dbReference type="Pfam" id="PF00355">
    <property type="entry name" value="Rieske"/>
    <property type="match status" value="1"/>
</dbReference>
<dbReference type="Pfam" id="PF01266">
    <property type="entry name" value="DAO"/>
    <property type="match status" value="1"/>
</dbReference>
<dbReference type="Proteomes" id="UP000648352">
    <property type="component" value="Unassembled WGS sequence"/>
</dbReference>
<evidence type="ECO:0000313" key="7">
    <source>
        <dbReference type="Proteomes" id="UP000648352"/>
    </source>
</evidence>
<keyword evidence="7" id="KW-1185">Reference proteome</keyword>
<dbReference type="PANTHER" id="PTHR13847">
    <property type="entry name" value="SARCOSINE DEHYDROGENASE-RELATED"/>
    <property type="match status" value="1"/>
</dbReference>
<evidence type="ECO:0000256" key="4">
    <source>
        <dbReference type="ARBA" id="ARBA00023014"/>
    </source>
</evidence>
<evidence type="ECO:0000313" key="6">
    <source>
        <dbReference type="EMBL" id="MBD7957355.1"/>
    </source>
</evidence>
<protein>
    <submittedName>
        <fullName evidence="6">FAD-dependent oxidoreductase</fullName>
    </submittedName>
</protein>
<evidence type="ECO:0000259" key="5">
    <source>
        <dbReference type="PROSITE" id="PS51296"/>
    </source>
</evidence>
<dbReference type="Gene3D" id="2.102.10.10">
    <property type="entry name" value="Rieske [2Fe-2S] iron-sulphur domain"/>
    <property type="match status" value="1"/>
</dbReference>
<dbReference type="SUPFAM" id="SSF50022">
    <property type="entry name" value="ISP domain"/>
    <property type="match status" value="1"/>
</dbReference>
<keyword evidence="3" id="KW-0408">Iron</keyword>
<reference evidence="6 7" key="1">
    <citation type="submission" date="2020-08" db="EMBL/GenBank/DDBJ databases">
        <title>A Genomic Blueprint of the Chicken Gut Microbiome.</title>
        <authorList>
            <person name="Gilroy R."/>
            <person name="Ravi A."/>
            <person name="Getino M."/>
            <person name="Pursley I."/>
            <person name="Horton D.L."/>
            <person name="Alikhan N.-F."/>
            <person name="Baker D."/>
            <person name="Gharbi K."/>
            <person name="Hall N."/>
            <person name="Watson M."/>
            <person name="Adriaenssens E.M."/>
            <person name="Foster-Nyarko E."/>
            <person name="Jarju S."/>
            <person name="Secka A."/>
            <person name="Antonio M."/>
            <person name="Oren A."/>
            <person name="Chaudhuri R."/>
            <person name="La Ragione R.M."/>
            <person name="Hildebrand F."/>
            <person name="Pallen M.J."/>
        </authorList>
    </citation>
    <scope>NUCLEOTIDE SEQUENCE [LARGE SCALE GENOMIC DNA]</scope>
    <source>
        <strain evidence="6 7">Sa4CUA7</strain>
    </source>
</reference>
<keyword evidence="2" id="KW-0479">Metal-binding</keyword>
<sequence length="509" mass="52840">MTSLWMPHPRPAAATPFTPGAHHDVVIVGAGLTGLSTAVLLAVDGFDVCVVDAGDVASGASGSNTGKVSLLQGSVLSTLRAHHPAALVGAYVEANRDGQDWLLAFADAAGVPRTTHTALSYAQTVDGVGAVDDEHAAAREAGLPVRIATAAETADLPFPVARAVALDDQSALDPAVLTAALAAAFVAAGGTLHTGVRATGLSVLPRPTLRTREGALTAEQIVLATGTPIVDRGLTFAKVSGNRSYCVSFQTPGAVPEGLYLSVDGPTRSLRPVHAGDSRLIVGGNGHPVGRIASERHQVDDLIAWTTRHFPGAQPTHRWSAQDYTSHNLVPFVGALPRGLGRVRFATGYAKWGLTNAPWAALRLAAEIRGQAREELPRWMTMIGTRLTVPGDLARGAMENARVAGAAARGWLAAERHPVPVPQPGEGQGVVAQRGGAPVAISTVDGQTRAVSAVCPHLGGVLSWNDAECTWDCPLHASRFAPDGTRLEGPAVRDLPALPRRTEAPGRGY</sequence>
<keyword evidence="1" id="KW-0001">2Fe-2S</keyword>
<dbReference type="Gene3D" id="3.50.50.60">
    <property type="entry name" value="FAD/NAD(P)-binding domain"/>
    <property type="match status" value="1"/>
</dbReference>
<organism evidence="6 7">
    <name type="scientific">Microbacterium pullorum</name>
    <dbReference type="NCBI Taxonomy" id="2762236"/>
    <lineage>
        <taxon>Bacteria</taxon>
        <taxon>Bacillati</taxon>
        <taxon>Actinomycetota</taxon>
        <taxon>Actinomycetes</taxon>
        <taxon>Micrococcales</taxon>
        <taxon>Microbacteriaceae</taxon>
        <taxon>Microbacterium</taxon>
    </lineage>
</organism>
<accession>A0ABR8S1K2</accession>
<proteinExistence type="predicted"/>
<dbReference type="PROSITE" id="PS51296">
    <property type="entry name" value="RIESKE"/>
    <property type="match status" value="1"/>
</dbReference>
<evidence type="ECO:0000256" key="3">
    <source>
        <dbReference type="ARBA" id="ARBA00023004"/>
    </source>
</evidence>
<dbReference type="Gene3D" id="3.30.9.10">
    <property type="entry name" value="D-Amino Acid Oxidase, subunit A, domain 2"/>
    <property type="match status" value="1"/>
</dbReference>
<dbReference type="EMBL" id="JACSQP010000003">
    <property type="protein sequence ID" value="MBD7957355.1"/>
    <property type="molecule type" value="Genomic_DNA"/>
</dbReference>
<dbReference type="InterPro" id="IPR036188">
    <property type="entry name" value="FAD/NAD-bd_sf"/>
</dbReference>
<comment type="caution">
    <text evidence="6">The sequence shown here is derived from an EMBL/GenBank/DDBJ whole genome shotgun (WGS) entry which is preliminary data.</text>
</comment>
<dbReference type="SUPFAM" id="SSF51905">
    <property type="entry name" value="FAD/NAD(P)-binding domain"/>
    <property type="match status" value="1"/>
</dbReference>
<dbReference type="InterPro" id="IPR006076">
    <property type="entry name" value="FAD-dep_OxRdtase"/>
</dbReference>
<evidence type="ECO:0000256" key="2">
    <source>
        <dbReference type="ARBA" id="ARBA00022723"/>
    </source>
</evidence>
<gene>
    <name evidence="6" type="ORF">H9651_06865</name>
</gene>
<dbReference type="InterPro" id="IPR036922">
    <property type="entry name" value="Rieske_2Fe-2S_sf"/>
</dbReference>
<keyword evidence="4" id="KW-0411">Iron-sulfur</keyword>
<dbReference type="InterPro" id="IPR017941">
    <property type="entry name" value="Rieske_2Fe-2S"/>
</dbReference>